<comment type="caution">
    <text evidence="3">The sequence shown here is derived from an EMBL/GenBank/DDBJ whole genome shotgun (WGS) entry which is preliminary data.</text>
</comment>
<feature type="region of interest" description="Disordered" evidence="1">
    <location>
        <begin position="1"/>
        <end position="20"/>
    </location>
</feature>
<dbReference type="EMBL" id="JASNWA010000004">
    <property type="protein sequence ID" value="KAK3176802.1"/>
    <property type="molecule type" value="Genomic_DNA"/>
</dbReference>
<dbReference type="Proteomes" id="UP001276659">
    <property type="component" value="Unassembled WGS sequence"/>
</dbReference>
<organism evidence="3 4">
    <name type="scientific">Lepraria neglecta</name>
    <dbReference type="NCBI Taxonomy" id="209136"/>
    <lineage>
        <taxon>Eukaryota</taxon>
        <taxon>Fungi</taxon>
        <taxon>Dikarya</taxon>
        <taxon>Ascomycota</taxon>
        <taxon>Pezizomycotina</taxon>
        <taxon>Lecanoromycetes</taxon>
        <taxon>OSLEUM clade</taxon>
        <taxon>Lecanoromycetidae</taxon>
        <taxon>Lecanorales</taxon>
        <taxon>Lecanorineae</taxon>
        <taxon>Stereocaulaceae</taxon>
        <taxon>Lepraria</taxon>
    </lineage>
</organism>
<gene>
    <name evidence="3" type="ORF">OEA41_008127</name>
</gene>
<dbReference type="InterPro" id="IPR031359">
    <property type="entry name" value="NACHT_N"/>
</dbReference>
<evidence type="ECO:0000256" key="1">
    <source>
        <dbReference type="SAM" id="MobiDB-lite"/>
    </source>
</evidence>
<evidence type="ECO:0000313" key="4">
    <source>
        <dbReference type="Proteomes" id="UP001276659"/>
    </source>
</evidence>
<proteinExistence type="predicted"/>
<evidence type="ECO:0000259" key="2">
    <source>
        <dbReference type="Pfam" id="PF17100"/>
    </source>
</evidence>
<dbReference type="Pfam" id="PF17100">
    <property type="entry name" value="NACHT_N"/>
    <property type="match status" value="1"/>
</dbReference>
<protein>
    <recommendedName>
        <fullName evidence="2">NWD NACHT-NTPase N-terminal domain-containing protein</fullName>
    </recommendedName>
</protein>
<feature type="domain" description="NWD NACHT-NTPase N-terminal" evidence="2">
    <location>
        <begin position="28"/>
        <end position="198"/>
    </location>
</feature>
<dbReference type="AlphaFoldDB" id="A0AAE0DNW9"/>
<sequence length="364" mass="40857">MGRDNPNAYKASRPLTQHPLPNANVLRAQISEVIEKQKRTINDGQWTSPSKVEKYETKIQSQRDSTRKVIQISKDVGSTVASLDPVHAEISWARINFTLQGALNDPARNEMVLVGVVTITPIVARYAEVEVIYQREPETTLKHDFEMSLIDLYTSILVYQLTAARHCRRSTLSRFFRAPFKSDDWDAMLQTVRDKDAACKEFNQIYDCPDQRVAATSLETIFGTFDKKMKLMEAAFKELNILERMSANTSLKPPPVSSRNNQNFLEQTKMGTDYADSGKWLFGRPDFLDWVSSIAIQHCLSLCGSVGTEKSLMVSGVIGYHLQTSHGEEGAAEPTENNVKANHGVHQFKIGSAMERRLSGALQA</sequence>
<keyword evidence="4" id="KW-1185">Reference proteome</keyword>
<evidence type="ECO:0000313" key="3">
    <source>
        <dbReference type="EMBL" id="KAK3176802.1"/>
    </source>
</evidence>
<reference evidence="3" key="1">
    <citation type="submission" date="2022-11" db="EMBL/GenBank/DDBJ databases">
        <title>Chromosomal genome sequence assembly and mating type (MAT) locus characterization of the leprose asexual lichenized fungus Lepraria neglecta (Nyl.) Erichsen.</title>
        <authorList>
            <person name="Allen J.L."/>
            <person name="Pfeffer B."/>
        </authorList>
    </citation>
    <scope>NUCLEOTIDE SEQUENCE</scope>
    <source>
        <strain evidence="3">Allen 5258</strain>
    </source>
</reference>
<accession>A0AAE0DNW9</accession>
<name>A0AAE0DNW9_9LECA</name>